<dbReference type="EC" id="5.3.1.16" evidence="5 12"/>
<keyword evidence="16" id="KW-1185">Reference proteome</keyword>
<evidence type="ECO:0000256" key="8">
    <source>
        <dbReference type="ARBA" id="ARBA00022605"/>
    </source>
</evidence>
<dbReference type="GO" id="GO:0000162">
    <property type="term" value="P:L-tryptophan biosynthetic process"/>
    <property type="evidence" value="ECO:0007669"/>
    <property type="project" value="TreeGrafter"/>
</dbReference>
<keyword evidence="9 12" id="KW-0368">Histidine biosynthesis</keyword>
<evidence type="ECO:0000256" key="4">
    <source>
        <dbReference type="ARBA" id="ARBA00009667"/>
    </source>
</evidence>
<dbReference type="AlphaFoldDB" id="A0AAW4VYH1"/>
<dbReference type="GO" id="GO:0003949">
    <property type="term" value="F:1-(5-phosphoribosyl)-5-[(5-phosphoribosylamino)methylideneamino]imidazole-4-carboxamide isomerase activity"/>
    <property type="evidence" value="ECO:0007669"/>
    <property type="project" value="UniProtKB-UniRule"/>
</dbReference>
<evidence type="ECO:0000256" key="11">
    <source>
        <dbReference type="ARBA" id="ARBA00030547"/>
    </source>
</evidence>
<evidence type="ECO:0000256" key="2">
    <source>
        <dbReference type="ARBA" id="ARBA00004496"/>
    </source>
</evidence>
<dbReference type="InterPro" id="IPR013785">
    <property type="entry name" value="Aldolase_TIM"/>
</dbReference>
<dbReference type="GeneID" id="98659365"/>
<comment type="caution">
    <text evidence="15">The sequence shown here is derived from an EMBL/GenBank/DDBJ whole genome shotgun (WGS) entry which is preliminary data.</text>
</comment>
<dbReference type="InterPro" id="IPR011060">
    <property type="entry name" value="RibuloseP-bd_barrel"/>
</dbReference>
<dbReference type="CDD" id="cd04732">
    <property type="entry name" value="HisA"/>
    <property type="match status" value="1"/>
</dbReference>
<gene>
    <name evidence="12 15" type="primary">hisA</name>
    <name evidence="15" type="ORF">LKD22_05205</name>
</gene>
<evidence type="ECO:0000313" key="16">
    <source>
        <dbReference type="Proteomes" id="UP001298753"/>
    </source>
</evidence>
<comment type="catalytic activity">
    <reaction evidence="1 12 14">
        <text>1-(5-phospho-beta-D-ribosyl)-5-[(5-phospho-beta-D-ribosylamino)methylideneamino]imidazole-4-carboxamide = 5-[(5-phospho-1-deoxy-D-ribulos-1-ylimino)methylamino]-1-(5-phospho-beta-D-ribosyl)imidazole-4-carboxamide</text>
        <dbReference type="Rhea" id="RHEA:15469"/>
        <dbReference type="ChEBI" id="CHEBI:58435"/>
        <dbReference type="ChEBI" id="CHEBI:58525"/>
        <dbReference type="EC" id="5.3.1.16"/>
    </reaction>
</comment>
<dbReference type="NCBIfam" id="TIGR00007">
    <property type="entry name" value="1-(5-phosphoribosyl)-5-[(5-phosphoribosylamino)methylideneamino]imidazole-4-carboxamide isomerase"/>
    <property type="match status" value="1"/>
</dbReference>
<comment type="similarity">
    <text evidence="4 12 13">Belongs to the HisA/HisF family.</text>
</comment>
<dbReference type="Pfam" id="PF00977">
    <property type="entry name" value="His_biosynth"/>
    <property type="match status" value="1"/>
</dbReference>
<evidence type="ECO:0000256" key="13">
    <source>
        <dbReference type="RuleBase" id="RU003657"/>
    </source>
</evidence>
<evidence type="ECO:0000256" key="5">
    <source>
        <dbReference type="ARBA" id="ARBA00012550"/>
    </source>
</evidence>
<evidence type="ECO:0000256" key="6">
    <source>
        <dbReference type="ARBA" id="ARBA00018464"/>
    </source>
</evidence>
<evidence type="ECO:0000256" key="1">
    <source>
        <dbReference type="ARBA" id="ARBA00000901"/>
    </source>
</evidence>
<dbReference type="GO" id="GO:0005737">
    <property type="term" value="C:cytoplasm"/>
    <property type="evidence" value="ECO:0007669"/>
    <property type="project" value="UniProtKB-SubCell"/>
</dbReference>
<keyword evidence="8 12" id="KW-0028">Amino-acid biosynthesis</keyword>
<evidence type="ECO:0000256" key="10">
    <source>
        <dbReference type="ARBA" id="ARBA00023235"/>
    </source>
</evidence>
<dbReference type="InterPro" id="IPR006062">
    <property type="entry name" value="His_biosynth"/>
</dbReference>
<dbReference type="Gene3D" id="3.20.20.70">
    <property type="entry name" value="Aldolase class I"/>
    <property type="match status" value="1"/>
</dbReference>
<dbReference type="Proteomes" id="UP001298753">
    <property type="component" value="Unassembled WGS sequence"/>
</dbReference>
<evidence type="ECO:0000256" key="9">
    <source>
        <dbReference type="ARBA" id="ARBA00023102"/>
    </source>
</evidence>
<protein>
    <recommendedName>
        <fullName evidence="6 12">1-(5-phosphoribosyl)-5-[(5-phosphoribosylamino)methylideneamino] imidazole-4-carboxamide isomerase</fullName>
        <ecNumber evidence="5 12">5.3.1.16</ecNumber>
    </recommendedName>
    <alternativeName>
        <fullName evidence="11 12">Phosphoribosylformimino-5-aminoimidazole carboxamide ribotide isomerase</fullName>
    </alternativeName>
</protein>
<dbReference type="FunFam" id="3.20.20.70:FF:000009">
    <property type="entry name" value="1-(5-phosphoribosyl)-5-[(5-phosphoribosylamino)methylideneamino] imidazole-4-carboxamide isomerase"/>
    <property type="match status" value="1"/>
</dbReference>
<dbReference type="InterPro" id="IPR023016">
    <property type="entry name" value="HisA/PriA"/>
</dbReference>
<sequence>MRVIPAIDLKDGQCVRLQKGDYGTAHKVAENPVETAQRFLDAGADLVHMVDLDAAKDGSHANYGVVEQVIRETGATVELGGGIRSMQDVETVLALGVSRVIIGSAAVRDPEFVAEAVKKYGDKIVVGIDAKSETVRTDGWLGDSGENYIAFAERMESIGVRHIIFTDIDKDGMLAGPNFDQLAALRASVSCEIIASGGVSTLEDIAGLKKLGIDGAIAGKAVYTGTLDLAKAIEQAK</sequence>
<comment type="subcellular location">
    <subcellularLocation>
        <location evidence="2 12 14">Cytoplasm</location>
    </subcellularLocation>
</comment>
<evidence type="ECO:0000256" key="12">
    <source>
        <dbReference type="HAMAP-Rule" id="MF_01014"/>
    </source>
</evidence>
<keyword evidence="10 12" id="KW-0413">Isomerase</keyword>
<name>A0AAW4VYH1_9FIRM</name>
<dbReference type="HAMAP" id="MF_01014">
    <property type="entry name" value="HisA"/>
    <property type="match status" value="1"/>
</dbReference>
<feature type="active site" description="Proton donor" evidence="12">
    <location>
        <position position="129"/>
    </location>
</feature>
<evidence type="ECO:0000256" key="3">
    <source>
        <dbReference type="ARBA" id="ARBA00005133"/>
    </source>
</evidence>
<dbReference type="EMBL" id="JAJEPX010000011">
    <property type="protein sequence ID" value="MCC2176527.1"/>
    <property type="molecule type" value="Genomic_DNA"/>
</dbReference>
<evidence type="ECO:0000256" key="7">
    <source>
        <dbReference type="ARBA" id="ARBA00022490"/>
    </source>
</evidence>
<comment type="pathway">
    <text evidence="3 12 14">Amino-acid biosynthesis; L-histidine biosynthesis; L-histidine from 5-phospho-alpha-D-ribose 1-diphosphate: step 4/9.</text>
</comment>
<accession>A0AAW4VYH1</accession>
<dbReference type="SUPFAM" id="SSF51366">
    <property type="entry name" value="Ribulose-phoshate binding barrel"/>
    <property type="match status" value="1"/>
</dbReference>
<reference evidence="15 16" key="1">
    <citation type="submission" date="2021-10" db="EMBL/GenBank/DDBJ databases">
        <title>Anaerobic single-cell dispensing facilitates the cultivation of human gut bacteria.</title>
        <authorList>
            <person name="Afrizal A."/>
        </authorList>
    </citation>
    <scope>NUCLEOTIDE SEQUENCE [LARGE SCALE GENOMIC DNA]</scope>
    <source>
        <strain evidence="15 16">CLA-AA-H270</strain>
    </source>
</reference>
<dbReference type="PANTHER" id="PTHR43090">
    <property type="entry name" value="1-(5-PHOSPHORIBOSYL)-5-[(5-PHOSPHORIBOSYLAMINO)METHYLIDENEAMINO] IMIDAZOLE-4-CARBOXAMIDE ISOMERASE"/>
    <property type="match status" value="1"/>
</dbReference>
<keyword evidence="7 12" id="KW-0963">Cytoplasm</keyword>
<dbReference type="InterPro" id="IPR006063">
    <property type="entry name" value="HisA_bact_arch"/>
</dbReference>
<dbReference type="PANTHER" id="PTHR43090:SF2">
    <property type="entry name" value="1-(5-PHOSPHORIBOSYL)-5-[(5-PHOSPHORIBOSYLAMINO)METHYLIDENEAMINO] IMIDAZOLE-4-CARBOXAMIDE ISOMERASE"/>
    <property type="match status" value="1"/>
</dbReference>
<dbReference type="RefSeq" id="WP_117491097.1">
    <property type="nucleotide sequence ID" value="NZ_DBFEHX010000125.1"/>
</dbReference>
<dbReference type="GO" id="GO:0000105">
    <property type="term" value="P:L-histidine biosynthetic process"/>
    <property type="evidence" value="ECO:0007669"/>
    <property type="project" value="UniProtKB-UniRule"/>
</dbReference>
<evidence type="ECO:0000256" key="14">
    <source>
        <dbReference type="RuleBase" id="RU003658"/>
    </source>
</evidence>
<feature type="active site" description="Proton acceptor" evidence="12">
    <location>
        <position position="8"/>
    </location>
</feature>
<organism evidence="15 16">
    <name type="scientific">Agathobaculum butyriciproducens</name>
    <dbReference type="NCBI Taxonomy" id="1628085"/>
    <lineage>
        <taxon>Bacteria</taxon>
        <taxon>Bacillati</taxon>
        <taxon>Bacillota</taxon>
        <taxon>Clostridia</taxon>
        <taxon>Eubacteriales</taxon>
        <taxon>Butyricicoccaceae</taxon>
        <taxon>Agathobaculum</taxon>
    </lineage>
</organism>
<dbReference type="InterPro" id="IPR044524">
    <property type="entry name" value="Isoase_HisA-like"/>
</dbReference>
<proteinExistence type="inferred from homology"/>
<evidence type="ECO:0000313" key="15">
    <source>
        <dbReference type="EMBL" id="MCC2176527.1"/>
    </source>
</evidence>